<name>A0A7R8WE82_9CRUS</name>
<gene>
    <name evidence="2" type="ORF">CTOB1V02_LOCUS7912</name>
</gene>
<proteinExistence type="predicted"/>
<sequence length="111" mass="12157">MNVNTEDETFEESDAEGGVDGQGAEPGSGSHNRMGGHHHWSSSEARCYDLSTTFSNGTVFREHGASSLSDFDRIFNTVTEDILEFLHVNSHNHWAPAAHLPATTPALPRYT</sequence>
<organism evidence="2">
    <name type="scientific">Cyprideis torosa</name>
    <dbReference type="NCBI Taxonomy" id="163714"/>
    <lineage>
        <taxon>Eukaryota</taxon>
        <taxon>Metazoa</taxon>
        <taxon>Ecdysozoa</taxon>
        <taxon>Arthropoda</taxon>
        <taxon>Crustacea</taxon>
        <taxon>Oligostraca</taxon>
        <taxon>Ostracoda</taxon>
        <taxon>Podocopa</taxon>
        <taxon>Podocopida</taxon>
        <taxon>Cytherocopina</taxon>
        <taxon>Cytheroidea</taxon>
        <taxon>Cytherideidae</taxon>
        <taxon>Cyprideis</taxon>
    </lineage>
</organism>
<reference evidence="2" key="1">
    <citation type="submission" date="2020-11" db="EMBL/GenBank/DDBJ databases">
        <authorList>
            <person name="Tran Van P."/>
        </authorList>
    </citation>
    <scope>NUCLEOTIDE SEQUENCE</scope>
</reference>
<evidence type="ECO:0000256" key="1">
    <source>
        <dbReference type="SAM" id="MobiDB-lite"/>
    </source>
</evidence>
<feature type="non-terminal residue" evidence="2">
    <location>
        <position position="111"/>
    </location>
</feature>
<protein>
    <submittedName>
        <fullName evidence="2">Uncharacterized protein</fullName>
    </submittedName>
</protein>
<dbReference type="AlphaFoldDB" id="A0A7R8WE82"/>
<feature type="region of interest" description="Disordered" evidence="1">
    <location>
        <begin position="1"/>
        <end position="40"/>
    </location>
</feature>
<accession>A0A7R8WE82</accession>
<evidence type="ECO:0000313" key="2">
    <source>
        <dbReference type="EMBL" id="CAD7230048.1"/>
    </source>
</evidence>
<dbReference type="EMBL" id="OB662428">
    <property type="protein sequence ID" value="CAD7230048.1"/>
    <property type="molecule type" value="Genomic_DNA"/>
</dbReference>
<feature type="compositionally biased region" description="Acidic residues" evidence="1">
    <location>
        <begin position="1"/>
        <end position="17"/>
    </location>
</feature>